<dbReference type="Proteomes" id="UP001231915">
    <property type="component" value="Unassembled WGS sequence"/>
</dbReference>
<evidence type="ECO:0000313" key="2">
    <source>
        <dbReference type="EMBL" id="MDK2595416.1"/>
    </source>
</evidence>
<protein>
    <submittedName>
        <fullName evidence="2">Uncharacterized protein</fullName>
    </submittedName>
</protein>
<keyword evidence="3" id="KW-1185">Reference proteome</keyword>
<dbReference type="RefSeq" id="WP_284137124.1">
    <property type="nucleotide sequence ID" value="NZ_JASJUT010000003.1"/>
</dbReference>
<dbReference type="EMBL" id="JASJUT010000003">
    <property type="protein sequence ID" value="MDK2595416.1"/>
    <property type="molecule type" value="Genomic_DNA"/>
</dbReference>
<keyword evidence="1" id="KW-0472">Membrane</keyword>
<organism evidence="2 3">
    <name type="scientific">Pseudoalteromonas obscura</name>
    <dbReference type="NCBI Taxonomy" id="3048491"/>
    <lineage>
        <taxon>Bacteria</taxon>
        <taxon>Pseudomonadati</taxon>
        <taxon>Pseudomonadota</taxon>
        <taxon>Gammaproteobacteria</taxon>
        <taxon>Alteromonadales</taxon>
        <taxon>Pseudoalteromonadaceae</taxon>
        <taxon>Pseudoalteromonas</taxon>
    </lineage>
</organism>
<name>A0ABT7EK71_9GAMM</name>
<comment type="caution">
    <text evidence="2">The sequence shown here is derived from an EMBL/GenBank/DDBJ whole genome shotgun (WGS) entry which is preliminary data.</text>
</comment>
<keyword evidence="1" id="KW-0812">Transmembrane</keyword>
<gene>
    <name evidence="2" type="ORF">QNM18_10205</name>
</gene>
<proteinExistence type="predicted"/>
<keyword evidence="1" id="KW-1133">Transmembrane helix</keyword>
<evidence type="ECO:0000256" key="1">
    <source>
        <dbReference type="SAM" id="Phobius"/>
    </source>
</evidence>
<evidence type="ECO:0000313" key="3">
    <source>
        <dbReference type="Proteomes" id="UP001231915"/>
    </source>
</evidence>
<reference evidence="2 3" key="1">
    <citation type="submission" date="2023-05" db="EMBL/GenBank/DDBJ databases">
        <title>Pseudoalteromonas ardens sp. nov., Pseudoalteromonas obscura sp. nov., and Pseudoalteromonas umbrosa sp. nov., isolated from the coral Montipora capitata.</title>
        <authorList>
            <person name="Thomas E.M."/>
            <person name="Smith E.M."/>
            <person name="Papke E."/>
            <person name="Shlafstein M.D."/>
            <person name="Oline D.K."/>
            <person name="Videau P."/>
            <person name="Saw J.H."/>
            <person name="Strangman W.K."/>
            <person name="Ushijima B."/>
        </authorList>
    </citation>
    <scope>NUCLEOTIDE SEQUENCE [LARGE SCALE GENOMIC DNA]</scope>
    <source>
        <strain evidence="2 3">P94</strain>
    </source>
</reference>
<feature type="transmembrane region" description="Helical" evidence="1">
    <location>
        <begin position="63"/>
        <end position="80"/>
    </location>
</feature>
<sequence length="85" mass="9495">MAKSSSVLSKSKPALFILLLGIALYFGIICAGEVVVAKMKALESHNHITEVITNKLLRKYDKLALGVLIAFLLLSVKRFWKDSRY</sequence>
<accession>A0ABT7EK71</accession>